<dbReference type="NCBIfam" id="TIGR00074">
    <property type="entry name" value="hypC_hupF"/>
    <property type="match status" value="1"/>
</dbReference>
<evidence type="ECO:0000256" key="1">
    <source>
        <dbReference type="ARBA" id="ARBA00006018"/>
    </source>
</evidence>
<dbReference type="Pfam" id="PF01455">
    <property type="entry name" value="HupF_HypC"/>
    <property type="match status" value="1"/>
</dbReference>
<dbReference type="GO" id="GO:0051604">
    <property type="term" value="P:protein maturation"/>
    <property type="evidence" value="ECO:0007669"/>
    <property type="project" value="TreeGrafter"/>
</dbReference>
<reference evidence="2" key="1">
    <citation type="journal article" date="2023" name="Int. J. Syst. Evol. Microbiol.">
        <title>Methylocystis iwaonis sp. nov., a type II methane-oxidizing bacterium from surface soil of a rice paddy field in Japan, and emended description of the genus Methylocystis (ex Whittenbury et al. 1970) Bowman et al. 1993.</title>
        <authorList>
            <person name="Kaise H."/>
            <person name="Sawadogo J.B."/>
            <person name="Alam M.S."/>
            <person name="Ueno C."/>
            <person name="Dianou D."/>
            <person name="Shinjo R."/>
            <person name="Asakawa S."/>
        </authorList>
    </citation>
    <scope>NUCLEOTIDE SEQUENCE</scope>
    <source>
        <strain evidence="2">LMG27198</strain>
    </source>
</reference>
<dbReference type="RefSeq" id="WP_281801914.1">
    <property type="nucleotide sequence ID" value="NZ_BSEC01000001.1"/>
</dbReference>
<dbReference type="AlphaFoldDB" id="A0A9W6LRG7"/>
<dbReference type="PANTHER" id="PTHR35177">
    <property type="entry name" value="HYDROGENASE MATURATION FACTOR HYBG"/>
    <property type="match status" value="1"/>
</dbReference>
<sequence>MCLGFPMEVLSGDDAQAMCARKGETTAVSMMLVGAQPPGTRVLVHLGSAVRVLEEAEALAIDAALEGLSAALSGASFEHYFADIIGREPELPEHLRGSGK</sequence>
<dbReference type="Proteomes" id="UP001144323">
    <property type="component" value="Unassembled WGS sequence"/>
</dbReference>
<dbReference type="Gene3D" id="2.30.30.140">
    <property type="match status" value="1"/>
</dbReference>
<comment type="similarity">
    <text evidence="1">Belongs to the HupF/HypC family.</text>
</comment>
<dbReference type="PRINTS" id="PR00445">
    <property type="entry name" value="HUPFHYPC"/>
</dbReference>
<dbReference type="EMBL" id="BSEC01000001">
    <property type="protein sequence ID" value="GLI92600.1"/>
    <property type="molecule type" value="Genomic_DNA"/>
</dbReference>
<dbReference type="PANTHER" id="PTHR35177:SF2">
    <property type="entry name" value="HYDROGENASE MATURATION FACTOR HYBG"/>
    <property type="match status" value="1"/>
</dbReference>
<dbReference type="InterPro" id="IPR001109">
    <property type="entry name" value="Hydrogenase_HupF/HypC"/>
</dbReference>
<comment type="caution">
    <text evidence="2">The sequence shown here is derived from an EMBL/GenBank/DDBJ whole genome shotgun (WGS) entry which is preliminary data.</text>
</comment>
<dbReference type="GO" id="GO:0005506">
    <property type="term" value="F:iron ion binding"/>
    <property type="evidence" value="ECO:0007669"/>
    <property type="project" value="TreeGrafter"/>
</dbReference>
<protein>
    <submittedName>
        <fullName evidence="2">Hydrogenase</fullName>
    </submittedName>
</protein>
<organism evidence="2 3">
    <name type="scientific">Methylocystis echinoides</name>
    <dbReference type="NCBI Taxonomy" id="29468"/>
    <lineage>
        <taxon>Bacteria</taxon>
        <taxon>Pseudomonadati</taxon>
        <taxon>Pseudomonadota</taxon>
        <taxon>Alphaproteobacteria</taxon>
        <taxon>Hyphomicrobiales</taxon>
        <taxon>Methylocystaceae</taxon>
        <taxon>Methylocystis</taxon>
    </lineage>
</organism>
<proteinExistence type="inferred from homology"/>
<accession>A0A9W6LRG7</accession>
<evidence type="ECO:0000313" key="3">
    <source>
        <dbReference type="Proteomes" id="UP001144323"/>
    </source>
</evidence>
<name>A0A9W6LRG7_9HYPH</name>
<keyword evidence="3" id="KW-1185">Reference proteome</keyword>
<gene>
    <name evidence="2" type="primary">hupF</name>
    <name evidence="2" type="ORF">LMG27198_15920</name>
</gene>
<evidence type="ECO:0000313" key="2">
    <source>
        <dbReference type="EMBL" id="GLI92600.1"/>
    </source>
</evidence>
<dbReference type="SUPFAM" id="SSF159127">
    <property type="entry name" value="HupF/HypC-like"/>
    <property type="match status" value="1"/>
</dbReference>
<dbReference type="GO" id="GO:1902670">
    <property type="term" value="F:carbon dioxide binding"/>
    <property type="evidence" value="ECO:0007669"/>
    <property type="project" value="TreeGrafter"/>
</dbReference>